<evidence type="ECO:0000313" key="2">
    <source>
        <dbReference type="EMBL" id="OPA80700.1"/>
    </source>
</evidence>
<dbReference type="EMBL" id="MCRK01000016">
    <property type="protein sequence ID" value="OPA80700.1"/>
    <property type="molecule type" value="Genomic_DNA"/>
</dbReference>
<protein>
    <recommendedName>
        <fullName evidence="4">Periplasmic DMSO/TMAO reductase YedYZ, heme-binding membrane subunit</fullName>
    </recommendedName>
</protein>
<organism evidence="2 3">
    <name type="scientific">Campylobacter pinnipediorum subsp. pinnipediorum</name>
    <dbReference type="NCBI Taxonomy" id="1660067"/>
    <lineage>
        <taxon>Bacteria</taxon>
        <taxon>Pseudomonadati</taxon>
        <taxon>Campylobacterota</taxon>
        <taxon>Epsilonproteobacteria</taxon>
        <taxon>Campylobacterales</taxon>
        <taxon>Campylobacteraceae</taxon>
        <taxon>Campylobacter</taxon>
    </lineage>
</organism>
<feature type="transmembrane region" description="Helical" evidence="1">
    <location>
        <begin position="103"/>
        <end position="122"/>
    </location>
</feature>
<feature type="transmembrane region" description="Helical" evidence="1">
    <location>
        <begin position="156"/>
        <end position="173"/>
    </location>
</feature>
<evidence type="ECO:0000313" key="3">
    <source>
        <dbReference type="Proteomes" id="UP000189728"/>
    </source>
</evidence>
<name>A0AAX0LBD1_9BACT</name>
<dbReference type="AlphaFoldDB" id="A0AAX0LBD1"/>
<feature type="transmembrane region" description="Helical" evidence="1">
    <location>
        <begin position="63"/>
        <end position="83"/>
    </location>
</feature>
<comment type="caution">
    <text evidence="2">The sequence shown here is derived from an EMBL/GenBank/DDBJ whole genome shotgun (WGS) entry which is preliminary data.</text>
</comment>
<evidence type="ECO:0000256" key="1">
    <source>
        <dbReference type="SAM" id="Phobius"/>
    </source>
</evidence>
<keyword evidence="1" id="KW-0472">Membrane</keyword>
<dbReference type="RefSeq" id="WP_078415349.1">
    <property type="nucleotide sequence ID" value="NZ_MCRK01000016.1"/>
</dbReference>
<accession>A0AAX0LBD1</accession>
<sequence>MKLKFITIFISSLIISAVVLATTINIALNTADPLDKLYSYTGYISLGIISFCILLSKFKLHKYARAFGLSSMMFVITHLYSYVVLDKELIFLEIIKELGRNKFIWLGLISALILISASVLSINKFQKYRKSRRVLVYLAILFASMHIFSSAKSPGFVEYFLVTYSIALIALSYKKLIFKQKIKTAQSI</sequence>
<keyword evidence="1" id="KW-0812">Transmembrane</keyword>
<feature type="transmembrane region" description="Helical" evidence="1">
    <location>
        <begin position="134"/>
        <end position="150"/>
    </location>
</feature>
<feature type="transmembrane region" description="Helical" evidence="1">
    <location>
        <begin position="37"/>
        <end position="56"/>
    </location>
</feature>
<keyword evidence="1" id="KW-1133">Transmembrane helix</keyword>
<reference evidence="2 3" key="1">
    <citation type="submission" date="2016-08" db="EMBL/GenBank/DDBJ databases">
        <title>Campylobacter species from sea mammals.</title>
        <authorList>
            <person name="Gilbert M.J."/>
            <person name="Byrne B.A."/>
            <person name="Zomer A.L."/>
            <person name="Wagenaar J.A."/>
        </authorList>
    </citation>
    <scope>NUCLEOTIDE SEQUENCE [LARGE SCALE GENOMIC DNA]</scope>
    <source>
        <strain evidence="2 3">1105248</strain>
    </source>
</reference>
<evidence type="ECO:0008006" key="4">
    <source>
        <dbReference type="Google" id="ProtNLM"/>
    </source>
</evidence>
<proteinExistence type="predicted"/>
<dbReference type="Proteomes" id="UP000189728">
    <property type="component" value="Unassembled WGS sequence"/>
</dbReference>
<gene>
    <name evidence="2" type="ORF">BFG04_08545</name>
</gene>